<dbReference type="Proteomes" id="UP000239290">
    <property type="component" value="Unassembled WGS sequence"/>
</dbReference>
<keyword evidence="1" id="KW-0812">Transmembrane</keyword>
<keyword evidence="1" id="KW-0472">Membrane</keyword>
<proteinExistence type="predicted"/>
<name>A0A2S8J291_RHOOP</name>
<protein>
    <submittedName>
        <fullName evidence="2">Uncharacterized protein</fullName>
    </submittedName>
</protein>
<sequence>MVGLFCVALGALFLGGAIYRFRQVARGWNGGSRAEVLSMGAWMSLVAFYGVCFLVAGGAMTFNHPMTTGLSKVVISAMVVTAVVAAFLALASLFTRRQEWSADNTRRAVSGLPRRRHWMSPGFVFVLWYIGGALVAVSGALLIISMGVIDPALADDSDRLGTLMFALTCGAFLTAVVVAGIQWWSLRAEDARMQLADHQMLTSGSGGPAGQ</sequence>
<evidence type="ECO:0000313" key="2">
    <source>
        <dbReference type="EMBL" id="PQP21148.1"/>
    </source>
</evidence>
<gene>
    <name evidence="2" type="ORF">C5613_26665</name>
</gene>
<reference evidence="3" key="1">
    <citation type="submission" date="2018-02" db="EMBL/GenBank/DDBJ databases">
        <title>Draft genome sequencing of Rhodococcus opacus KU647198.</title>
        <authorList>
            <person name="Zheng B.-X."/>
        </authorList>
    </citation>
    <scope>NUCLEOTIDE SEQUENCE [LARGE SCALE GENOMIC DNA]</scope>
    <source>
        <strain evidence="3">04-OD7</strain>
    </source>
</reference>
<comment type="caution">
    <text evidence="2">The sequence shown here is derived from an EMBL/GenBank/DDBJ whole genome shotgun (WGS) entry which is preliminary data.</text>
</comment>
<organism evidence="2 3">
    <name type="scientific">Rhodococcus opacus</name>
    <name type="common">Nocardia opaca</name>
    <dbReference type="NCBI Taxonomy" id="37919"/>
    <lineage>
        <taxon>Bacteria</taxon>
        <taxon>Bacillati</taxon>
        <taxon>Actinomycetota</taxon>
        <taxon>Actinomycetes</taxon>
        <taxon>Mycobacteriales</taxon>
        <taxon>Nocardiaceae</taxon>
        <taxon>Rhodococcus</taxon>
    </lineage>
</organism>
<dbReference type="AlphaFoldDB" id="A0A2S8J291"/>
<dbReference type="EMBL" id="PUIO01000037">
    <property type="protein sequence ID" value="PQP21148.1"/>
    <property type="molecule type" value="Genomic_DNA"/>
</dbReference>
<feature type="transmembrane region" description="Helical" evidence="1">
    <location>
        <begin position="73"/>
        <end position="94"/>
    </location>
</feature>
<feature type="transmembrane region" description="Helical" evidence="1">
    <location>
        <begin position="126"/>
        <end position="149"/>
    </location>
</feature>
<evidence type="ECO:0000313" key="3">
    <source>
        <dbReference type="Proteomes" id="UP000239290"/>
    </source>
</evidence>
<accession>A0A2S8J291</accession>
<dbReference type="RefSeq" id="WP_105419003.1">
    <property type="nucleotide sequence ID" value="NZ_PUIO01000037.1"/>
</dbReference>
<feature type="transmembrane region" description="Helical" evidence="1">
    <location>
        <begin position="161"/>
        <end position="184"/>
    </location>
</feature>
<evidence type="ECO:0000256" key="1">
    <source>
        <dbReference type="SAM" id="Phobius"/>
    </source>
</evidence>
<keyword evidence="1" id="KW-1133">Transmembrane helix</keyword>
<feature type="transmembrane region" description="Helical" evidence="1">
    <location>
        <begin position="36"/>
        <end position="61"/>
    </location>
</feature>